<accession>A0AAV8WMZ0</accession>
<reference evidence="2" key="1">
    <citation type="journal article" date="2023" name="Insect Mol. Biol.">
        <title>Genome sequencing provides insights into the evolution of gene families encoding plant cell wall-degrading enzymes in longhorned beetles.</title>
        <authorList>
            <person name="Shin N.R."/>
            <person name="Okamura Y."/>
            <person name="Kirsch R."/>
            <person name="Pauchet Y."/>
        </authorList>
    </citation>
    <scope>NUCLEOTIDE SEQUENCE</scope>
    <source>
        <strain evidence="2">RBIC_L_NR</strain>
    </source>
</reference>
<dbReference type="InterPro" id="IPR050278">
    <property type="entry name" value="Serine_Prot_S9B/DPPIV"/>
</dbReference>
<comment type="caution">
    <text evidence="2">The sequence shown here is derived from an EMBL/GenBank/DDBJ whole genome shotgun (WGS) entry which is preliminary data.</text>
</comment>
<sequence length="95" mass="11106">MNKFIIIPYSISIKFQGMRQLRMHMLAARGYCVVAIDSRGSQHRGLQFESYIRRRMGTVELKDQVEVLKWLSESLGYIDLNRVAIHGWSYGKNKN</sequence>
<evidence type="ECO:0000259" key="1">
    <source>
        <dbReference type="Pfam" id="PF00326"/>
    </source>
</evidence>
<proteinExistence type="predicted"/>
<dbReference type="GO" id="GO:0006508">
    <property type="term" value="P:proteolysis"/>
    <property type="evidence" value="ECO:0007669"/>
    <property type="project" value="InterPro"/>
</dbReference>
<evidence type="ECO:0000313" key="2">
    <source>
        <dbReference type="EMBL" id="KAJ8927645.1"/>
    </source>
</evidence>
<dbReference type="PANTHER" id="PTHR11731:SF193">
    <property type="entry name" value="DIPEPTIDYL PEPTIDASE 9"/>
    <property type="match status" value="1"/>
</dbReference>
<dbReference type="Gene3D" id="3.40.50.1820">
    <property type="entry name" value="alpha/beta hydrolase"/>
    <property type="match status" value="1"/>
</dbReference>
<feature type="domain" description="Peptidase S9 prolyl oligopeptidase catalytic" evidence="1">
    <location>
        <begin position="21"/>
        <end position="91"/>
    </location>
</feature>
<dbReference type="Pfam" id="PF00326">
    <property type="entry name" value="Peptidase_S9"/>
    <property type="match status" value="1"/>
</dbReference>
<gene>
    <name evidence="2" type="ORF">NQ314_019869</name>
</gene>
<dbReference type="PANTHER" id="PTHR11731">
    <property type="entry name" value="PROTEASE FAMILY S9B,C DIPEPTIDYL-PEPTIDASE IV-RELATED"/>
    <property type="match status" value="1"/>
</dbReference>
<name>A0AAV8WMZ0_9CUCU</name>
<dbReference type="InterPro" id="IPR001375">
    <property type="entry name" value="Peptidase_S9_cat"/>
</dbReference>
<dbReference type="EMBL" id="JANEYF010005575">
    <property type="protein sequence ID" value="KAJ8927645.1"/>
    <property type="molecule type" value="Genomic_DNA"/>
</dbReference>
<evidence type="ECO:0000313" key="3">
    <source>
        <dbReference type="Proteomes" id="UP001162156"/>
    </source>
</evidence>
<dbReference type="GO" id="GO:0008236">
    <property type="term" value="F:serine-type peptidase activity"/>
    <property type="evidence" value="ECO:0007669"/>
    <property type="project" value="InterPro"/>
</dbReference>
<keyword evidence="3" id="KW-1185">Reference proteome</keyword>
<dbReference type="Proteomes" id="UP001162156">
    <property type="component" value="Unassembled WGS sequence"/>
</dbReference>
<dbReference type="AlphaFoldDB" id="A0AAV8WMZ0"/>
<dbReference type="SUPFAM" id="SSF53474">
    <property type="entry name" value="alpha/beta-Hydrolases"/>
    <property type="match status" value="1"/>
</dbReference>
<dbReference type="GO" id="GO:0008239">
    <property type="term" value="F:dipeptidyl-peptidase activity"/>
    <property type="evidence" value="ECO:0007669"/>
    <property type="project" value="TreeGrafter"/>
</dbReference>
<dbReference type="InterPro" id="IPR029058">
    <property type="entry name" value="AB_hydrolase_fold"/>
</dbReference>
<protein>
    <recommendedName>
        <fullName evidence="1">Peptidase S9 prolyl oligopeptidase catalytic domain-containing protein</fullName>
    </recommendedName>
</protein>
<organism evidence="2 3">
    <name type="scientific">Rhamnusium bicolor</name>
    <dbReference type="NCBI Taxonomy" id="1586634"/>
    <lineage>
        <taxon>Eukaryota</taxon>
        <taxon>Metazoa</taxon>
        <taxon>Ecdysozoa</taxon>
        <taxon>Arthropoda</taxon>
        <taxon>Hexapoda</taxon>
        <taxon>Insecta</taxon>
        <taxon>Pterygota</taxon>
        <taxon>Neoptera</taxon>
        <taxon>Endopterygota</taxon>
        <taxon>Coleoptera</taxon>
        <taxon>Polyphaga</taxon>
        <taxon>Cucujiformia</taxon>
        <taxon>Chrysomeloidea</taxon>
        <taxon>Cerambycidae</taxon>
        <taxon>Lepturinae</taxon>
        <taxon>Rhagiini</taxon>
        <taxon>Rhamnusium</taxon>
    </lineage>
</organism>